<sequence>MGNTWRNRYNKELYNMFKEPDIESFIIISRFSCLGHVGRMENLRKAKMVTTQKIEGTRLKGRQRSRCMDCVECDLARFG</sequence>
<evidence type="ECO:0000313" key="2">
    <source>
        <dbReference type="Proteomes" id="UP001148838"/>
    </source>
</evidence>
<reference evidence="1 2" key="1">
    <citation type="journal article" date="2022" name="Allergy">
        <title>Genome assembly and annotation of Periplaneta americana reveal a comprehensive cockroach allergen profile.</title>
        <authorList>
            <person name="Wang L."/>
            <person name="Xiong Q."/>
            <person name="Saelim N."/>
            <person name="Wang L."/>
            <person name="Nong W."/>
            <person name="Wan A.T."/>
            <person name="Shi M."/>
            <person name="Liu X."/>
            <person name="Cao Q."/>
            <person name="Hui J.H.L."/>
            <person name="Sookrung N."/>
            <person name="Leung T.F."/>
            <person name="Tungtrongchitr A."/>
            <person name="Tsui S.K.W."/>
        </authorList>
    </citation>
    <scope>NUCLEOTIDE SEQUENCE [LARGE SCALE GENOMIC DNA]</scope>
    <source>
        <strain evidence="1">PWHHKU_190912</strain>
    </source>
</reference>
<dbReference type="EMBL" id="JAJSOF020000036">
    <property type="protein sequence ID" value="KAJ4428932.1"/>
    <property type="molecule type" value="Genomic_DNA"/>
</dbReference>
<gene>
    <name evidence="1" type="ORF">ANN_25928</name>
</gene>
<proteinExistence type="predicted"/>
<name>A0ABQ8S4W4_PERAM</name>
<comment type="caution">
    <text evidence="1">The sequence shown here is derived from an EMBL/GenBank/DDBJ whole genome shotgun (WGS) entry which is preliminary data.</text>
</comment>
<evidence type="ECO:0000313" key="1">
    <source>
        <dbReference type="EMBL" id="KAJ4428932.1"/>
    </source>
</evidence>
<protein>
    <submittedName>
        <fullName evidence="1">Uncharacterized protein</fullName>
    </submittedName>
</protein>
<accession>A0ABQ8S4W4</accession>
<keyword evidence="2" id="KW-1185">Reference proteome</keyword>
<organism evidence="1 2">
    <name type="scientific">Periplaneta americana</name>
    <name type="common">American cockroach</name>
    <name type="synonym">Blatta americana</name>
    <dbReference type="NCBI Taxonomy" id="6978"/>
    <lineage>
        <taxon>Eukaryota</taxon>
        <taxon>Metazoa</taxon>
        <taxon>Ecdysozoa</taxon>
        <taxon>Arthropoda</taxon>
        <taxon>Hexapoda</taxon>
        <taxon>Insecta</taxon>
        <taxon>Pterygota</taxon>
        <taxon>Neoptera</taxon>
        <taxon>Polyneoptera</taxon>
        <taxon>Dictyoptera</taxon>
        <taxon>Blattodea</taxon>
        <taxon>Blattoidea</taxon>
        <taxon>Blattidae</taxon>
        <taxon>Blattinae</taxon>
        <taxon>Periplaneta</taxon>
    </lineage>
</organism>
<dbReference type="Proteomes" id="UP001148838">
    <property type="component" value="Unassembled WGS sequence"/>
</dbReference>